<sequence>MFAYLLGSISPGWFLVRLKTGGDVRGQGSGATGATNVGRMLGGRGFAIVLVLDMAKGALAAALPWLLGQGGVISGDLAPGTACVLAVVTGHVWPVFLKFHGGKGIGCFLGAWLVLAPLSLAAPFAAGLIFWKLLHKGLMMGALCGMVAQLPLLWLLTRDVNALLFASLTIALVLFAHRANFQKAFGQQVVQKNP</sequence>
<keyword evidence="12" id="KW-1185">Reference proteome</keyword>
<organism evidence="11 12">
    <name type="scientific">Termitidicoccus mucosus</name>
    <dbReference type="NCBI Taxonomy" id="1184151"/>
    <lineage>
        <taxon>Bacteria</taxon>
        <taxon>Pseudomonadati</taxon>
        <taxon>Verrucomicrobiota</taxon>
        <taxon>Opitutia</taxon>
        <taxon>Opitutales</taxon>
        <taxon>Opitutaceae</taxon>
        <taxon>Termitidicoccus</taxon>
    </lineage>
</organism>
<dbReference type="Pfam" id="PF02660">
    <property type="entry name" value="G3P_acyltransf"/>
    <property type="match status" value="1"/>
</dbReference>
<dbReference type="UniPathway" id="UPA00085"/>
<dbReference type="STRING" id="1184151.AW736_13500"/>
<evidence type="ECO:0000256" key="9">
    <source>
        <dbReference type="ARBA" id="ARBA00023264"/>
    </source>
</evidence>
<feature type="transmembrane region" description="Helical" evidence="10">
    <location>
        <begin position="162"/>
        <end position="181"/>
    </location>
</feature>
<comment type="caution">
    <text evidence="11">The sequence shown here is derived from an EMBL/GenBank/DDBJ whole genome shotgun (WGS) entry which is preliminary data.</text>
</comment>
<keyword evidence="7 10" id="KW-0472">Membrane</keyword>
<evidence type="ECO:0000256" key="8">
    <source>
        <dbReference type="ARBA" id="ARBA00023209"/>
    </source>
</evidence>
<dbReference type="GO" id="GO:0008654">
    <property type="term" value="P:phospholipid biosynthetic process"/>
    <property type="evidence" value="ECO:0007669"/>
    <property type="project" value="UniProtKB-UniRule"/>
</dbReference>
<evidence type="ECO:0000256" key="5">
    <source>
        <dbReference type="ARBA" id="ARBA00022989"/>
    </source>
</evidence>
<evidence type="ECO:0000256" key="4">
    <source>
        <dbReference type="ARBA" id="ARBA00022692"/>
    </source>
</evidence>
<dbReference type="GO" id="GO:0005886">
    <property type="term" value="C:plasma membrane"/>
    <property type="evidence" value="ECO:0007669"/>
    <property type="project" value="UniProtKB-SubCell"/>
</dbReference>
<reference evidence="11 12" key="1">
    <citation type="submission" date="2016-01" db="EMBL/GenBank/DDBJ databases">
        <title>High potential of lignocellulose degradation of a new Verrucomicrobia species.</title>
        <authorList>
            <person name="Wang Y."/>
            <person name="Shi Y."/>
            <person name="Qiu Z."/>
            <person name="Liu S."/>
            <person name="Yang H."/>
        </authorList>
    </citation>
    <scope>NUCLEOTIDE SEQUENCE [LARGE SCALE GENOMIC DNA]</scope>
    <source>
        <strain evidence="11 12">TSB47</strain>
    </source>
</reference>
<dbReference type="InterPro" id="IPR003811">
    <property type="entry name" value="G3P_acylTferase_PlsY"/>
</dbReference>
<keyword evidence="5 10" id="KW-1133">Transmembrane helix</keyword>
<keyword evidence="8 10" id="KW-0594">Phospholipid biosynthesis</keyword>
<evidence type="ECO:0000256" key="7">
    <source>
        <dbReference type="ARBA" id="ARBA00023136"/>
    </source>
</evidence>
<dbReference type="SMART" id="SM01207">
    <property type="entry name" value="G3P_acyltransf"/>
    <property type="match status" value="1"/>
</dbReference>
<dbReference type="PANTHER" id="PTHR30309:SF0">
    <property type="entry name" value="GLYCEROL-3-PHOSPHATE ACYLTRANSFERASE-RELATED"/>
    <property type="match status" value="1"/>
</dbReference>
<evidence type="ECO:0000256" key="10">
    <source>
        <dbReference type="HAMAP-Rule" id="MF_01043"/>
    </source>
</evidence>
<keyword evidence="2 10" id="KW-0444">Lipid biosynthesis</keyword>
<keyword evidence="3 10" id="KW-0808">Transferase</keyword>
<feature type="transmembrane region" description="Helical" evidence="10">
    <location>
        <begin position="77"/>
        <end position="97"/>
    </location>
</feature>
<comment type="pathway">
    <text evidence="10">Lipid metabolism; phospholipid metabolism.</text>
</comment>
<evidence type="ECO:0000256" key="1">
    <source>
        <dbReference type="ARBA" id="ARBA00022475"/>
    </source>
</evidence>
<evidence type="ECO:0000256" key="2">
    <source>
        <dbReference type="ARBA" id="ARBA00022516"/>
    </source>
</evidence>
<evidence type="ECO:0000313" key="11">
    <source>
        <dbReference type="EMBL" id="OAM89266.1"/>
    </source>
</evidence>
<feature type="transmembrane region" description="Helical" evidence="10">
    <location>
        <begin position="109"/>
        <end position="131"/>
    </location>
</feature>
<feature type="transmembrane region" description="Helical" evidence="10">
    <location>
        <begin position="45"/>
        <end position="65"/>
    </location>
</feature>
<dbReference type="GO" id="GO:0043772">
    <property type="term" value="F:acyl-phosphate glycerol-3-phosphate acyltransferase activity"/>
    <property type="evidence" value="ECO:0007669"/>
    <property type="project" value="UniProtKB-UniRule"/>
</dbReference>
<comment type="catalytic activity">
    <reaction evidence="10">
        <text>an acyl phosphate + sn-glycerol 3-phosphate = a 1-acyl-sn-glycero-3-phosphate + phosphate</text>
        <dbReference type="Rhea" id="RHEA:34075"/>
        <dbReference type="ChEBI" id="CHEBI:43474"/>
        <dbReference type="ChEBI" id="CHEBI:57597"/>
        <dbReference type="ChEBI" id="CHEBI:57970"/>
        <dbReference type="ChEBI" id="CHEBI:59918"/>
        <dbReference type="EC" id="2.3.1.275"/>
    </reaction>
</comment>
<name>A0A178IJH1_9BACT</name>
<comment type="similarity">
    <text evidence="10">Belongs to the PlsY family.</text>
</comment>
<dbReference type="AlphaFoldDB" id="A0A178IJH1"/>
<keyword evidence="1 10" id="KW-1003">Cell membrane</keyword>
<evidence type="ECO:0000256" key="6">
    <source>
        <dbReference type="ARBA" id="ARBA00023098"/>
    </source>
</evidence>
<accession>A0A178IJH1</accession>
<comment type="subunit">
    <text evidence="10">Probably interacts with PlsX.</text>
</comment>
<comment type="function">
    <text evidence="10">Catalyzes the transfer of an acyl group from acyl-phosphate (acyl-PO(4)) to glycerol-3-phosphate (G3P) to form lysophosphatidic acid (LPA). This enzyme utilizes acyl-phosphate as fatty acyl donor, but not acyl-CoA or acyl-ACP.</text>
</comment>
<protein>
    <recommendedName>
        <fullName evidence="10">Glycerol-3-phosphate acyltransferase</fullName>
    </recommendedName>
    <alternativeName>
        <fullName evidence="10">Acyl-PO4 G3P acyltransferase</fullName>
    </alternativeName>
    <alternativeName>
        <fullName evidence="10">Acyl-phosphate--glycerol-3-phosphate acyltransferase</fullName>
    </alternativeName>
    <alternativeName>
        <fullName evidence="10">G3P acyltransferase</fullName>
        <shortName evidence="10">GPAT</shortName>
        <ecNumber evidence="10">2.3.1.275</ecNumber>
    </alternativeName>
    <alternativeName>
        <fullName evidence="10">Lysophosphatidic acid synthase</fullName>
        <shortName evidence="10">LPA synthase</shortName>
    </alternativeName>
</protein>
<dbReference type="Proteomes" id="UP000078486">
    <property type="component" value="Unassembled WGS sequence"/>
</dbReference>
<comment type="subcellular location">
    <subcellularLocation>
        <location evidence="10">Cell membrane</location>
        <topology evidence="10">Multi-pass membrane protein</topology>
    </subcellularLocation>
</comment>
<keyword evidence="4 10" id="KW-0812">Transmembrane</keyword>
<dbReference type="EMBL" id="LRRQ01000099">
    <property type="protein sequence ID" value="OAM89266.1"/>
    <property type="molecule type" value="Genomic_DNA"/>
</dbReference>
<proteinExistence type="inferred from homology"/>
<keyword evidence="6 10" id="KW-0443">Lipid metabolism</keyword>
<gene>
    <name evidence="10" type="primary">plsY</name>
    <name evidence="11" type="ORF">AW736_13500</name>
</gene>
<dbReference type="PANTHER" id="PTHR30309">
    <property type="entry name" value="INNER MEMBRANE PROTEIN YGIH"/>
    <property type="match status" value="1"/>
</dbReference>
<evidence type="ECO:0000256" key="3">
    <source>
        <dbReference type="ARBA" id="ARBA00022679"/>
    </source>
</evidence>
<dbReference type="HAMAP" id="MF_01043">
    <property type="entry name" value="PlsY"/>
    <property type="match status" value="1"/>
</dbReference>
<dbReference type="EC" id="2.3.1.275" evidence="10"/>
<evidence type="ECO:0000313" key="12">
    <source>
        <dbReference type="Proteomes" id="UP000078486"/>
    </source>
</evidence>
<keyword evidence="9 10" id="KW-1208">Phospholipid metabolism</keyword>